<keyword evidence="2" id="KW-1185">Reference proteome</keyword>
<name>A0A0R1Y7P2_9LACO</name>
<dbReference type="eggNOG" id="ENOG5030IT5">
    <property type="taxonomic scope" value="Bacteria"/>
</dbReference>
<dbReference type="Proteomes" id="UP000051223">
    <property type="component" value="Unassembled WGS sequence"/>
</dbReference>
<evidence type="ECO:0008006" key="3">
    <source>
        <dbReference type="Google" id="ProtNLM"/>
    </source>
</evidence>
<comment type="caution">
    <text evidence="1">The sequence shown here is derived from an EMBL/GenBank/DDBJ whole genome shotgun (WGS) entry which is preliminary data.</text>
</comment>
<evidence type="ECO:0000313" key="1">
    <source>
        <dbReference type="EMBL" id="KRM38161.1"/>
    </source>
</evidence>
<dbReference type="InterPro" id="IPR025051">
    <property type="entry name" value="DUF3990"/>
</dbReference>
<dbReference type="EMBL" id="AZGI01000051">
    <property type="protein sequence ID" value="KRM38161.1"/>
    <property type="molecule type" value="Genomic_DNA"/>
</dbReference>
<gene>
    <name evidence="1" type="ORF">FC39_GL001401</name>
</gene>
<dbReference type="STRING" id="1423754.FC39_GL001401"/>
<proteinExistence type="predicted"/>
<dbReference type="PATRIC" id="fig|1423754.3.peg.1440"/>
<dbReference type="RefSeq" id="WP_025080856.1">
    <property type="nucleotide sequence ID" value="NZ_AZGI01000051.1"/>
</dbReference>
<dbReference type="AlphaFoldDB" id="A0A0R1Y7P2"/>
<dbReference type="OrthoDB" id="9813772at2"/>
<sequence length="167" mass="19576">MLLYHGSYTVVRNPKLLKFQTAHDFGDGFYLTSDKNQAREWAIKVVKRKVFEPYFKNAKPVINIYNIGKRSFNSLNVKKYSTPDINWLNFVTENRLLESIETKFDIICGPVADANPDNVLMEYSKKRINWNIAIKRLRVTKLTDQYAFKTERALELLSYEGEEIVEI</sequence>
<reference evidence="1 2" key="1">
    <citation type="journal article" date="2015" name="Genome Announc.">
        <title>Expanding the biotechnology potential of lactobacilli through comparative genomics of 213 strains and associated genera.</title>
        <authorList>
            <person name="Sun Z."/>
            <person name="Harris H.M."/>
            <person name="McCann A."/>
            <person name="Guo C."/>
            <person name="Argimon S."/>
            <person name="Zhang W."/>
            <person name="Yang X."/>
            <person name="Jeffery I.B."/>
            <person name="Cooney J.C."/>
            <person name="Kagawa T.F."/>
            <person name="Liu W."/>
            <person name="Song Y."/>
            <person name="Salvetti E."/>
            <person name="Wrobel A."/>
            <person name="Rasinkangas P."/>
            <person name="Parkhill J."/>
            <person name="Rea M.C."/>
            <person name="O'Sullivan O."/>
            <person name="Ritari J."/>
            <person name="Douillard F.P."/>
            <person name="Paul Ross R."/>
            <person name="Yang R."/>
            <person name="Briner A.E."/>
            <person name="Felis G.E."/>
            <person name="de Vos W.M."/>
            <person name="Barrangou R."/>
            <person name="Klaenhammer T.R."/>
            <person name="Caufield P.W."/>
            <person name="Cui Y."/>
            <person name="Zhang H."/>
            <person name="O'Toole P.W."/>
        </authorList>
    </citation>
    <scope>NUCLEOTIDE SEQUENCE [LARGE SCALE GENOMIC DNA]</scope>
    <source>
        <strain evidence="1 2">DSM 5661</strain>
    </source>
</reference>
<accession>A0A0R1Y7P2</accession>
<evidence type="ECO:0000313" key="2">
    <source>
        <dbReference type="Proteomes" id="UP000051223"/>
    </source>
</evidence>
<organism evidence="1 2">
    <name type="scientific">Lactobacillus hamsteri DSM 5661 = JCM 6256</name>
    <dbReference type="NCBI Taxonomy" id="1423754"/>
    <lineage>
        <taxon>Bacteria</taxon>
        <taxon>Bacillati</taxon>
        <taxon>Bacillota</taxon>
        <taxon>Bacilli</taxon>
        <taxon>Lactobacillales</taxon>
        <taxon>Lactobacillaceae</taxon>
        <taxon>Lactobacillus</taxon>
    </lineage>
</organism>
<protein>
    <recommendedName>
        <fullName evidence="3">Sortase</fullName>
    </recommendedName>
</protein>
<dbReference type="Pfam" id="PF13151">
    <property type="entry name" value="DUF3990"/>
    <property type="match status" value="1"/>
</dbReference>